<protein>
    <recommendedName>
        <fullName evidence="2">SLH domain-containing protein</fullName>
    </recommendedName>
</protein>
<comment type="caution">
    <text evidence="3">The sequence shown here is derived from an EMBL/GenBank/DDBJ whole genome shotgun (WGS) entry which is preliminary data.</text>
</comment>
<evidence type="ECO:0000259" key="2">
    <source>
        <dbReference type="PROSITE" id="PS51272"/>
    </source>
</evidence>
<organism evidence="3 4">
    <name type="scientific">Paenibacillus contaminans</name>
    <dbReference type="NCBI Taxonomy" id="450362"/>
    <lineage>
        <taxon>Bacteria</taxon>
        <taxon>Bacillati</taxon>
        <taxon>Bacillota</taxon>
        <taxon>Bacilli</taxon>
        <taxon>Bacillales</taxon>
        <taxon>Paenibacillaceae</taxon>
        <taxon>Paenibacillus</taxon>
    </lineage>
</organism>
<dbReference type="InterPro" id="IPR001119">
    <property type="entry name" value="SLH_dom"/>
</dbReference>
<dbReference type="InterPro" id="IPR051465">
    <property type="entry name" value="Cell_Envelope_Struct_Comp"/>
</dbReference>
<dbReference type="EMBL" id="QMFB01000040">
    <property type="protein sequence ID" value="RAV10936.1"/>
    <property type="molecule type" value="Genomic_DNA"/>
</dbReference>
<reference evidence="3 4" key="1">
    <citation type="journal article" date="2009" name="Int. J. Syst. Evol. Microbiol.">
        <title>Paenibacillus contaminans sp. nov., isolated from a contaminated laboratory plate.</title>
        <authorList>
            <person name="Chou J.H."/>
            <person name="Lee J.H."/>
            <person name="Lin M.C."/>
            <person name="Chang P.S."/>
            <person name="Arun A.B."/>
            <person name="Young C.C."/>
            <person name="Chen W.M."/>
        </authorList>
    </citation>
    <scope>NUCLEOTIDE SEQUENCE [LARGE SCALE GENOMIC DNA]</scope>
    <source>
        <strain evidence="3 4">CKOBP-6</strain>
    </source>
</reference>
<dbReference type="PROSITE" id="PS51272">
    <property type="entry name" value="SLH"/>
    <property type="match status" value="1"/>
</dbReference>
<keyword evidence="4" id="KW-1185">Reference proteome</keyword>
<proteinExistence type="predicted"/>
<sequence>MKGQLVRKAMVMALSMFLIFSSFHAAFAEMEIETETKAEAPADLKTSWASKALQEWWTKEWIHGYPDGTFRPDSNITRAEFMTLVNQVLGLSAKADLSFRDLPTDNWAFDQIAIAV</sequence>
<feature type="domain" description="SLH" evidence="2">
    <location>
        <begin position="36"/>
        <end position="99"/>
    </location>
</feature>
<evidence type="ECO:0000256" key="1">
    <source>
        <dbReference type="SAM" id="SignalP"/>
    </source>
</evidence>
<dbReference type="PANTHER" id="PTHR43308">
    <property type="entry name" value="OUTER MEMBRANE PROTEIN ALPHA-RELATED"/>
    <property type="match status" value="1"/>
</dbReference>
<feature type="chain" id="PRO_5016361190" description="SLH domain-containing protein" evidence="1">
    <location>
        <begin position="29"/>
        <end position="116"/>
    </location>
</feature>
<dbReference type="Proteomes" id="UP000250369">
    <property type="component" value="Unassembled WGS sequence"/>
</dbReference>
<dbReference type="PANTHER" id="PTHR43308:SF5">
    <property type="entry name" value="S-LAYER PROTEIN _ PEPTIDOGLYCAN ENDO-BETA-N-ACETYLGLUCOSAMINIDASE"/>
    <property type="match status" value="1"/>
</dbReference>
<accession>A0A329LUY3</accession>
<gene>
    <name evidence="3" type="ORF">DQG23_37125</name>
</gene>
<keyword evidence="1" id="KW-0732">Signal</keyword>
<dbReference type="AlphaFoldDB" id="A0A329LUY3"/>
<feature type="signal peptide" evidence="1">
    <location>
        <begin position="1"/>
        <end position="28"/>
    </location>
</feature>
<dbReference type="Pfam" id="PF00395">
    <property type="entry name" value="SLH"/>
    <property type="match status" value="1"/>
</dbReference>
<dbReference type="RefSeq" id="WP_113036090.1">
    <property type="nucleotide sequence ID" value="NZ_QMFB01000040.1"/>
</dbReference>
<evidence type="ECO:0000313" key="3">
    <source>
        <dbReference type="EMBL" id="RAV10936.1"/>
    </source>
</evidence>
<dbReference type="OrthoDB" id="185675at2"/>
<evidence type="ECO:0000313" key="4">
    <source>
        <dbReference type="Proteomes" id="UP000250369"/>
    </source>
</evidence>
<name>A0A329LUY3_9BACL</name>